<dbReference type="STRING" id="764299.STRIC_0356"/>
<dbReference type="GO" id="GO:0015929">
    <property type="term" value="F:hexosaminidase activity"/>
    <property type="evidence" value="ECO:0007669"/>
    <property type="project" value="UniProtKB-ARBA"/>
</dbReference>
<gene>
    <name evidence="5" type="ORF">STRIC_0356</name>
</gene>
<dbReference type="Pfam" id="PF07555">
    <property type="entry name" value="NAGidase"/>
    <property type="match status" value="1"/>
</dbReference>
<dbReference type="SUPFAM" id="SSF51445">
    <property type="entry name" value="(Trans)glycosidases"/>
    <property type="match status" value="1"/>
</dbReference>
<keyword evidence="1 3" id="KW-0378">Hydrolase</keyword>
<keyword evidence="2 3" id="KW-0326">Glycosidase</keyword>
<proteinExistence type="inferred from homology"/>
<comment type="similarity">
    <text evidence="3">Belongs to the glycosyl hydrolase 84 family.</text>
</comment>
<dbReference type="GO" id="GO:1901135">
    <property type="term" value="P:carbohydrate derivative metabolic process"/>
    <property type="evidence" value="ECO:0007669"/>
    <property type="project" value="UniProtKB-ARBA"/>
</dbReference>
<evidence type="ECO:0000313" key="5">
    <source>
        <dbReference type="EMBL" id="EHI70374.1"/>
    </source>
</evidence>
<dbReference type="PANTHER" id="PTHR13170:SF16">
    <property type="entry name" value="PROTEIN O-GLCNACASE"/>
    <property type="match status" value="1"/>
</dbReference>
<evidence type="ECO:0000256" key="2">
    <source>
        <dbReference type="ARBA" id="ARBA00023295"/>
    </source>
</evidence>
<evidence type="ECO:0000313" key="6">
    <source>
        <dbReference type="Proteomes" id="UP000003330"/>
    </source>
</evidence>
<dbReference type="InterPro" id="IPR017853">
    <property type="entry name" value="GH"/>
</dbReference>
<dbReference type="InterPro" id="IPR051822">
    <property type="entry name" value="Glycosyl_Hydrolase_84"/>
</dbReference>
<accession>G5K179</accession>
<organism evidence="5 6">
    <name type="scientific">Streptococcus ictaluri 707-05</name>
    <dbReference type="NCBI Taxonomy" id="764299"/>
    <lineage>
        <taxon>Bacteria</taxon>
        <taxon>Bacillati</taxon>
        <taxon>Bacillota</taxon>
        <taxon>Bacilli</taxon>
        <taxon>Lactobacillales</taxon>
        <taxon>Streptococcaceae</taxon>
        <taxon>Streptococcus</taxon>
    </lineage>
</organism>
<dbReference type="Proteomes" id="UP000003330">
    <property type="component" value="Unassembled WGS sequence"/>
</dbReference>
<reference evidence="5 6" key="1">
    <citation type="journal article" date="2014" name="Int. J. Syst. Evol. Microbiol.">
        <title>Phylogenomics and the dynamic genome evolution of the genus Streptococcus.</title>
        <authorList>
            <consortium name="The Broad Institute Genome Sequencing Platform"/>
            <person name="Richards V.P."/>
            <person name="Palmer S.R."/>
            <person name="Pavinski Bitar P.D."/>
            <person name="Qin X."/>
            <person name="Weinstock G.M."/>
            <person name="Highlander S.K."/>
            <person name="Town C.D."/>
            <person name="Burne R.A."/>
            <person name="Stanhope M.J."/>
        </authorList>
    </citation>
    <scope>NUCLEOTIDE SEQUENCE [LARGE SCALE GENOMIC DNA]</scope>
    <source>
        <strain evidence="5 6">707-05</strain>
    </source>
</reference>
<dbReference type="InterPro" id="IPR011496">
    <property type="entry name" value="O-GlcNAcase_cat"/>
</dbReference>
<feature type="domain" description="GH84" evidence="4">
    <location>
        <begin position="1"/>
        <end position="278"/>
    </location>
</feature>
<evidence type="ECO:0000256" key="1">
    <source>
        <dbReference type="ARBA" id="ARBA00022801"/>
    </source>
</evidence>
<dbReference type="PANTHER" id="PTHR13170">
    <property type="entry name" value="O-GLCNACASE"/>
    <property type="match status" value="1"/>
</dbReference>
<protein>
    <submittedName>
        <fullName evidence="5">Beta-N-acetylglucosaminidase</fullName>
    </submittedName>
</protein>
<dbReference type="AlphaFoldDB" id="G5K179"/>
<dbReference type="Gene3D" id="3.20.20.80">
    <property type="entry name" value="Glycosidases"/>
    <property type="match status" value="1"/>
</dbReference>
<dbReference type="EMBL" id="AEUX02000004">
    <property type="protein sequence ID" value="EHI70374.1"/>
    <property type="molecule type" value="Genomic_DNA"/>
</dbReference>
<evidence type="ECO:0000256" key="3">
    <source>
        <dbReference type="PROSITE-ProRule" id="PRU01353"/>
    </source>
</evidence>
<dbReference type="PROSITE" id="PS52009">
    <property type="entry name" value="GH84"/>
    <property type="match status" value="1"/>
</dbReference>
<name>G5K179_9STRE</name>
<sequence length="434" mass="50482">MRGVIEGFYGTPWTRQERLDCLHFIADKGMNTYMYAPKDDDYQRKNWRDLYPEDWMVYFEELVKVAKDRQVDFWYMISPGLDFDYTKEEDYDLLYQKLQQLLDLGVCHFGLLLDDIDYQIVDAVERRFKKTAFAQGHLATSLYQYLQAHHAAPELVVCPTEYDNHHDSLYLEELSQSIPSDVAFFWTGPSTLASQISEDDVVTMAAVYQRPMIIWDNIPVNDYQNDSERLFLTPFANHSPFLAKSDYQVRGIVSNPMISWELSKLTLTDMSYYLWDASRYQPSLSWPQALLDYSGDAQMAAFLEQFAWHNGNRHLHRDLPFEVEEALLMKNKAALSAWMDELEKVTEQLKGLANPAFQKAIAPWFERVAQDKALWQVILTDNKKAKDLYQALTENRHRIGSNIPSRYYQLHCSGELATLASGAQVSQARAEDYQ</sequence>
<evidence type="ECO:0000259" key="4">
    <source>
        <dbReference type="PROSITE" id="PS52009"/>
    </source>
</evidence>
<dbReference type="eggNOG" id="COG3525">
    <property type="taxonomic scope" value="Bacteria"/>
</dbReference>
<keyword evidence="6" id="KW-1185">Reference proteome</keyword>
<comment type="caution">
    <text evidence="5">The sequence shown here is derived from an EMBL/GenBank/DDBJ whole genome shotgun (WGS) entry which is preliminary data.</text>
</comment>
<feature type="active site" description="Proton donor" evidence="3">
    <location>
        <position position="115"/>
    </location>
</feature>